<feature type="domain" description="Ketoreductase" evidence="3">
    <location>
        <begin position="7"/>
        <end position="185"/>
    </location>
</feature>
<protein>
    <submittedName>
        <fullName evidence="4">SDR family oxidoreductase</fullName>
    </submittedName>
</protein>
<dbReference type="PROSITE" id="PS00061">
    <property type="entry name" value="ADH_SHORT"/>
    <property type="match status" value="1"/>
</dbReference>
<evidence type="ECO:0000259" key="3">
    <source>
        <dbReference type="SMART" id="SM00822"/>
    </source>
</evidence>
<dbReference type="PANTHER" id="PTHR43008:SF4">
    <property type="entry name" value="CHAIN DEHYDROGENASE, PUTATIVE (AFU_ORTHOLOGUE AFUA_4G08710)-RELATED"/>
    <property type="match status" value="1"/>
</dbReference>
<keyword evidence="2" id="KW-0560">Oxidoreductase</keyword>
<comment type="similarity">
    <text evidence="1">Belongs to the short-chain dehydrogenases/reductases (SDR) family.</text>
</comment>
<dbReference type="SUPFAM" id="SSF51735">
    <property type="entry name" value="NAD(P)-binding Rossmann-fold domains"/>
    <property type="match status" value="1"/>
</dbReference>
<reference evidence="5" key="1">
    <citation type="journal article" date="2019" name="Int. J. Syst. Evol. Microbiol.">
        <title>The Global Catalogue of Microorganisms (GCM) 10K type strain sequencing project: providing services to taxonomists for standard genome sequencing and annotation.</title>
        <authorList>
            <consortium name="The Broad Institute Genomics Platform"/>
            <consortium name="The Broad Institute Genome Sequencing Center for Infectious Disease"/>
            <person name="Wu L."/>
            <person name="Ma J."/>
        </authorList>
    </citation>
    <scope>NUCLEOTIDE SEQUENCE [LARGE SCALE GENOMIC DNA]</scope>
    <source>
        <strain evidence="5">JCM 17125</strain>
    </source>
</reference>
<accession>A0ABP7EQM6</accession>
<dbReference type="PANTHER" id="PTHR43008">
    <property type="entry name" value="BENZIL REDUCTASE"/>
    <property type="match status" value="1"/>
</dbReference>
<gene>
    <name evidence="4" type="ORF">GCM10022399_42920</name>
</gene>
<dbReference type="InterPro" id="IPR036291">
    <property type="entry name" value="NAD(P)-bd_dom_sf"/>
</dbReference>
<organism evidence="4 5">
    <name type="scientific">Terrabacter ginsenosidimutans</name>
    <dbReference type="NCBI Taxonomy" id="490575"/>
    <lineage>
        <taxon>Bacteria</taxon>
        <taxon>Bacillati</taxon>
        <taxon>Actinomycetota</taxon>
        <taxon>Actinomycetes</taxon>
        <taxon>Micrococcales</taxon>
        <taxon>Intrasporangiaceae</taxon>
        <taxon>Terrabacter</taxon>
    </lineage>
</organism>
<dbReference type="Pfam" id="PF13561">
    <property type="entry name" value="adh_short_C2"/>
    <property type="match status" value="1"/>
</dbReference>
<dbReference type="Gene3D" id="3.40.50.720">
    <property type="entry name" value="NAD(P)-binding Rossmann-like Domain"/>
    <property type="match status" value="1"/>
</dbReference>
<dbReference type="SMART" id="SM00822">
    <property type="entry name" value="PKS_KR"/>
    <property type="match status" value="1"/>
</dbReference>
<sequence length="249" mass="25107">MGQLHGKNALVTGATSGIGLATARRFAAEGAHVFITGRRQEALDAAAASIGDNVTAVRGDVSKLEDLDQLIEAIQAHGGGLDVLMANAGGGGFAPLGAITPEQFAETFDGNVGGTLFTVQKALPVLNDGAAIVLVGSTAATAGTPAFGVYAASKAAIRSFGRTWAAELVGRKIRVNTVIPGPTHTPGVEGLAPTPADTQGLLDTLTSTVPMGRMGQPEEIANVALFLAGDQSSFMTGAEIFVDGGAQQL</sequence>
<dbReference type="Proteomes" id="UP001501468">
    <property type="component" value="Unassembled WGS sequence"/>
</dbReference>
<dbReference type="InterPro" id="IPR002347">
    <property type="entry name" value="SDR_fam"/>
</dbReference>
<comment type="caution">
    <text evidence="4">The sequence shown here is derived from an EMBL/GenBank/DDBJ whole genome shotgun (WGS) entry which is preliminary data.</text>
</comment>
<dbReference type="PRINTS" id="PR00081">
    <property type="entry name" value="GDHRDH"/>
</dbReference>
<name>A0ABP7EQM6_9MICO</name>
<dbReference type="CDD" id="cd05233">
    <property type="entry name" value="SDR_c"/>
    <property type="match status" value="1"/>
</dbReference>
<dbReference type="InterPro" id="IPR057326">
    <property type="entry name" value="KR_dom"/>
</dbReference>
<keyword evidence="5" id="KW-1185">Reference proteome</keyword>
<evidence type="ECO:0000256" key="1">
    <source>
        <dbReference type="ARBA" id="ARBA00006484"/>
    </source>
</evidence>
<dbReference type="RefSeq" id="WP_344951861.1">
    <property type="nucleotide sequence ID" value="NZ_BAABDC010000014.1"/>
</dbReference>
<dbReference type="InterPro" id="IPR020904">
    <property type="entry name" value="Sc_DH/Rdtase_CS"/>
</dbReference>
<proteinExistence type="inferred from homology"/>
<evidence type="ECO:0000313" key="4">
    <source>
        <dbReference type="EMBL" id="GAA3721996.1"/>
    </source>
</evidence>
<evidence type="ECO:0000256" key="2">
    <source>
        <dbReference type="ARBA" id="ARBA00023002"/>
    </source>
</evidence>
<evidence type="ECO:0000313" key="5">
    <source>
        <dbReference type="Proteomes" id="UP001501468"/>
    </source>
</evidence>
<dbReference type="EMBL" id="BAABDC010000014">
    <property type="protein sequence ID" value="GAA3721996.1"/>
    <property type="molecule type" value="Genomic_DNA"/>
</dbReference>